<keyword evidence="2" id="KW-1133">Transmembrane helix</keyword>
<proteinExistence type="predicted"/>
<evidence type="ECO:0000313" key="4">
    <source>
        <dbReference type="EMBL" id="EXM38906.1"/>
    </source>
</evidence>
<gene>
    <name evidence="4" type="ORF">RASY3_11290</name>
</gene>
<feature type="transmembrane region" description="Helical" evidence="2">
    <location>
        <begin position="20"/>
        <end position="41"/>
    </location>
</feature>
<organism evidence="4 5">
    <name type="scientific">Ruminococcus albus SY3</name>
    <dbReference type="NCBI Taxonomy" id="1341156"/>
    <lineage>
        <taxon>Bacteria</taxon>
        <taxon>Bacillati</taxon>
        <taxon>Bacillota</taxon>
        <taxon>Clostridia</taxon>
        <taxon>Eubacteriales</taxon>
        <taxon>Oscillospiraceae</taxon>
        <taxon>Ruminococcus</taxon>
    </lineage>
</organism>
<dbReference type="Gene3D" id="3.40.630.190">
    <property type="entry name" value="LCP protein"/>
    <property type="match status" value="1"/>
</dbReference>
<evidence type="ECO:0000256" key="2">
    <source>
        <dbReference type="SAM" id="Phobius"/>
    </source>
</evidence>
<accession>A0A011VUF7</accession>
<protein>
    <recommendedName>
        <fullName evidence="3">Cell envelope-related transcriptional attenuator domain-containing protein</fullName>
    </recommendedName>
</protein>
<feature type="compositionally biased region" description="Basic and acidic residues" evidence="1">
    <location>
        <begin position="322"/>
        <end position="333"/>
    </location>
</feature>
<dbReference type="OrthoDB" id="1817975at2"/>
<evidence type="ECO:0000256" key="1">
    <source>
        <dbReference type="SAM" id="MobiDB-lite"/>
    </source>
</evidence>
<reference evidence="4 5" key="1">
    <citation type="submission" date="2013-06" db="EMBL/GenBank/DDBJ databases">
        <title>Rumen cellulosomics: divergent fiber-degrading strategies revealed by comparative genome-wide analysis of six Ruminococcal strains.</title>
        <authorList>
            <person name="Dassa B."/>
            <person name="Borovok I."/>
            <person name="Lamed R."/>
            <person name="Flint H."/>
            <person name="Yeoman C.J."/>
            <person name="White B."/>
            <person name="Bayer E.A."/>
        </authorList>
    </citation>
    <scope>NUCLEOTIDE SEQUENCE [LARGE SCALE GENOMIC DNA]</scope>
    <source>
        <strain evidence="4 5">SY3</strain>
    </source>
</reference>
<dbReference type="Proteomes" id="UP000021369">
    <property type="component" value="Unassembled WGS sequence"/>
</dbReference>
<feature type="domain" description="Cell envelope-related transcriptional attenuator" evidence="3">
    <location>
        <begin position="90"/>
        <end position="184"/>
    </location>
</feature>
<evidence type="ECO:0000259" key="3">
    <source>
        <dbReference type="Pfam" id="PF03816"/>
    </source>
</evidence>
<dbReference type="RefSeq" id="WP_051506506.1">
    <property type="nucleotide sequence ID" value="NZ_JEOB01000003.1"/>
</dbReference>
<dbReference type="AlphaFoldDB" id="A0A011VUF7"/>
<evidence type="ECO:0000313" key="5">
    <source>
        <dbReference type="Proteomes" id="UP000021369"/>
    </source>
</evidence>
<name>A0A011VUF7_RUMAL</name>
<keyword evidence="2" id="KW-0472">Membrane</keyword>
<comment type="caution">
    <text evidence="4">The sequence shown here is derived from an EMBL/GenBank/DDBJ whole genome shotgun (WGS) entry which is preliminary data.</text>
</comment>
<keyword evidence="5" id="KW-1185">Reference proteome</keyword>
<dbReference type="EMBL" id="JEOB01000003">
    <property type="protein sequence ID" value="EXM38906.1"/>
    <property type="molecule type" value="Genomic_DNA"/>
</dbReference>
<feature type="region of interest" description="Disordered" evidence="1">
    <location>
        <begin position="297"/>
        <end position="333"/>
    </location>
</feature>
<sequence length="333" mass="37166">MSSAAKKRKRKRKSQAPVALVYVVTVLIFMALISMLAVYLLKSFGLLKEDEDKYAVVTVQTFNDLFARVNSKGVLSDMTLIRIDPTDDSILVVPISAMTVSKTNNMTMRDIFSNQRMEGVKNAVEGTLELNIDNYATLSNDSFERVCDIYGGITYKAPEELYYLSKDNNENDISIQKGELASLGGRQIRLLTQYPVFSNGKQGNNEFLGEAMESLINSMFQQDYITKDNLDNIYSIITTNSDTDMNMEDFKLQKSYIKDMLSSKKTPAEKLIPRGTWGEKDSTFVFSDDFITELKGKAAETADESEASSAAEGVTQTQAEAKNTEAETKTAEQ</sequence>
<keyword evidence="2" id="KW-0812">Transmembrane</keyword>
<dbReference type="InterPro" id="IPR004474">
    <property type="entry name" value="LytR_CpsA_psr"/>
</dbReference>
<dbReference type="PATRIC" id="fig|1341156.4.peg.2201"/>
<dbReference type="Pfam" id="PF03816">
    <property type="entry name" value="LytR_cpsA_psr"/>
    <property type="match status" value="1"/>
</dbReference>